<evidence type="ECO:0000256" key="3">
    <source>
        <dbReference type="ARBA" id="ARBA00022723"/>
    </source>
</evidence>
<comment type="similarity">
    <text evidence="1 12 13">Belongs to the HAM1 NTPase family.</text>
</comment>
<comment type="cofactor">
    <cofactor evidence="12">
        <name>Mg(2+)</name>
        <dbReference type="ChEBI" id="CHEBI:18420"/>
    </cofactor>
    <cofactor evidence="12">
        <name>Mn(2+)</name>
        <dbReference type="ChEBI" id="CHEBI:29035"/>
    </cofactor>
    <text evidence="12">Binds 1 divalent metal cation per subunit; can use either Mg(2+) or Mn(2+).</text>
</comment>
<proteinExistence type="inferred from homology"/>
<dbReference type="STRING" id="425264.A0A3G2S1K1"/>
<comment type="subcellular location">
    <subcellularLocation>
        <location evidence="12">Cytoplasm</location>
    </subcellularLocation>
    <subcellularLocation>
        <location evidence="12">Nucleus</location>
    </subcellularLocation>
</comment>
<feature type="binding site" evidence="12">
    <location>
        <position position="69"/>
    </location>
    <ligand>
        <name>Mg(2+)</name>
        <dbReference type="ChEBI" id="CHEBI:18420"/>
    </ligand>
</feature>
<keyword evidence="4 12" id="KW-0547">Nucleotide-binding</keyword>
<feature type="binding site" evidence="12">
    <location>
        <position position="168"/>
    </location>
    <ligand>
        <name>ITP</name>
        <dbReference type="ChEBI" id="CHEBI:61402"/>
    </ligand>
</feature>
<dbReference type="InterPro" id="IPR029001">
    <property type="entry name" value="ITPase-like_fam"/>
</dbReference>
<evidence type="ECO:0000256" key="10">
    <source>
        <dbReference type="ARBA" id="ARBA00093255"/>
    </source>
</evidence>
<accession>A0A3G2S1K1</accession>
<reference evidence="14 15" key="1">
    <citation type="submission" date="2018-10" db="EMBL/GenBank/DDBJ databases">
        <title>Complete genome sequence of Malassezia restricta CBS 7877.</title>
        <authorList>
            <person name="Morand S.C."/>
            <person name="Bertignac M."/>
            <person name="Iltis A."/>
            <person name="Kolder I."/>
            <person name="Pirovano W."/>
            <person name="Jourdain R."/>
            <person name="Clavaud C."/>
        </authorList>
    </citation>
    <scope>NUCLEOTIDE SEQUENCE [LARGE SCALE GENOMIC DNA]</scope>
    <source>
        <strain evidence="14 15">CBS 7877</strain>
    </source>
</reference>
<evidence type="ECO:0000313" key="14">
    <source>
        <dbReference type="EMBL" id="AYO41850.1"/>
    </source>
</evidence>
<evidence type="ECO:0000256" key="1">
    <source>
        <dbReference type="ARBA" id="ARBA00008023"/>
    </source>
</evidence>
<comment type="catalytic activity">
    <reaction evidence="9">
        <text>ITP + H2O = IMP + diphosphate + H(+)</text>
        <dbReference type="Rhea" id="RHEA:29399"/>
        <dbReference type="ChEBI" id="CHEBI:15377"/>
        <dbReference type="ChEBI" id="CHEBI:15378"/>
        <dbReference type="ChEBI" id="CHEBI:33019"/>
        <dbReference type="ChEBI" id="CHEBI:58053"/>
        <dbReference type="ChEBI" id="CHEBI:61402"/>
        <dbReference type="EC" id="3.6.1.66"/>
    </reaction>
    <physiologicalReaction direction="left-to-right" evidence="9">
        <dbReference type="Rhea" id="RHEA:29400"/>
    </physiologicalReaction>
</comment>
<sequence>MSKVITFVTGNQNKLREVKLILEKSDNLSWTLESQSLDVPEIQGTTQQVALAKCRSAAQQLKGPCITEDTALSFHALNGLPGPYIKDFLGNLGHDGLNRMLAGFDDKAATAICTFAYCAGPDAEPMLFEGTTLGRIVPARGPNKFGWDPIFEVDGTSKTFAEMDADEKNVVSHRSRALAKLKAYLETM</sequence>
<dbReference type="CDD" id="cd00515">
    <property type="entry name" value="HAM1"/>
    <property type="match status" value="1"/>
</dbReference>
<evidence type="ECO:0000256" key="11">
    <source>
        <dbReference type="ARBA" id="ARBA00093271"/>
    </source>
</evidence>
<dbReference type="AlphaFoldDB" id="A0A3G2S1K1"/>
<dbReference type="GO" id="GO:0005634">
    <property type="term" value="C:nucleus"/>
    <property type="evidence" value="ECO:0007669"/>
    <property type="project" value="UniProtKB-SubCell"/>
</dbReference>
<dbReference type="PANTHER" id="PTHR11067:SF9">
    <property type="entry name" value="INOSINE TRIPHOSPHATE PYROPHOSPHATASE"/>
    <property type="match status" value="1"/>
</dbReference>
<dbReference type="FunFam" id="3.90.950.10:FF:000003">
    <property type="entry name" value="Inosine triphosphate pyrophosphatase"/>
    <property type="match status" value="1"/>
</dbReference>
<comment type="function">
    <text evidence="8">Pyrophosphatase that hydrolyzes the non-canonical purine nucleotides inosine triphosphate (ITP), deoxyinosine triphosphate (dITP) as well as 2'-deoxy-N-6-hydroxylaminopurine triphosphate (dHAPTP) and xanthosine 5'-triphosphate (XTP) to their respective monophosphate derivatives. The enzyme does not distinguish between the deoxy- and ribose forms. Probably excludes non-canonical purines from RNA and DNA precursor pools, thus preventing their incorporation into RNA and DNA and avoiding chromosomal lesions.</text>
</comment>
<evidence type="ECO:0000256" key="4">
    <source>
        <dbReference type="ARBA" id="ARBA00022741"/>
    </source>
</evidence>
<keyword evidence="3 12" id="KW-0479">Metal-binding</keyword>
<dbReference type="GO" id="GO:0009204">
    <property type="term" value="P:deoxyribonucleoside triphosphate catabolic process"/>
    <property type="evidence" value="ECO:0007669"/>
    <property type="project" value="UniProtKB-UniRule"/>
</dbReference>
<dbReference type="EMBL" id="CP033149">
    <property type="protein sequence ID" value="AYO41850.1"/>
    <property type="molecule type" value="Genomic_DNA"/>
</dbReference>
<comment type="catalytic activity">
    <reaction evidence="10">
        <text>dITP + H2O = dIMP + diphosphate + H(+)</text>
        <dbReference type="Rhea" id="RHEA:28342"/>
        <dbReference type="ChEBI" id="CHEBI:15377"/>
        <dbReference type="ChEBI" id="CHEBI:15378"/>
        <dbReference type="ChEBI" id="CHEBI:33019"/>
        <dbReference type="ChEBI" id="CHEBI:61194"/>
        <dbReference type="ChEBI" id="CHEBI:61382"/>
        <dbReference type="EC" id="3.6.1.66"/>
    </reaction>
    <physiologicalReaction direction="left-to-right" evidence="10">
        <dbReference type="Rhea" id="RHEA:28343"/>
    </physiologicalReaction>
</comment>
<dbReference type="SUPFAM" id="SSF52972">
    <property type="entry name" value="ITPase-like"/>
    <property type="match status" value="1"/>
</dbReference>
<dbReference type="GO" id="GO:0000166">
    <property type="term" value="F:nucleotide binding"/>
    <property type="evidence" value="ECO:0007669"/>
    <property type="project" value="UniProtKB-KW"/>
</dbReference>
<feature type="binding site" evidence="12">
    <location>
        <position position="41"/>
    </location>
    <ligand>
        <name>Mg(2+)</name>
        <dbReference type="ChEBI" id="CHEBI:18420"/>
    </ligand>
</feature>
<dbReference type="InterPro" id="IPR002637">
    <property type="entry name" value="RdgB/HAM1"/>
</dbReference>
<evidence type="ECO:0000256" key="13">
    <source>
        <dbReference type="RuleBase" id="RU003781"/>
    </source>
</evidence>
<keyword evidence="12" id="KW-0539">Nucleus</keyword>
<evidence type="ECO:0000256" key="7">
    <source>
        <dbReference type="ARBA" id="ARBA00023080"/>
    </source>
</evidence>
<dbReference type="VEuPathDB" id="FungiDB:DNF11_0900"/>
<evidence type="ECO:0000256" key="5">
    <source>
        <dbReference type="ARBA" id="ARBA00022801"/>
    </source>
</evidence>
<keyword evidence="6 12" id="KW-0460">Magnesium</keyword>
<evidence type="ECO:0000256" key="12">
    <source>
        <dbReference type="HAMAP-Rule" id="MF_03148"/>
    </source>
</evidence>
<dbReference type="GO" id="GO:0005737">
    <property type="term" value="C:cytoplasm"/>
    <property type="evidence" value="ECO:0007669"/>
    <property type="project" value="UniProtKB-SubCell"/>
</dbReference>
<evidence type="ECO:0000256" key="9">
    <source>
        <dbReference type="ARBA" id="ARBA00093218"/>
    </source>
</evidence>
<feature type="binding site" evidence="12">
    <location>
        <begin position="9"/>
        <end position="14"/>
    </location>
    <ligand>
        <name>ITP</name>
        <dbReference type="ChEBI" id="CHEBI:61402"/>
    </ligand>
</feature>
<evidence type="ECO:0000256" key="2">
    <source>
        <dbReference type="ARBA" id="ARBA00022490"/>
    </source>
</evidence>
<dbReference type="InterPro" id="IPR027502">
    <property type="entry name" value="ITPase"/>
</dbReference>
<gene>
    <name evidence="14" type="ORF">DNF11_0900</name>
</gene>
<keyword evidence="7 12" id="KW-0546">Nucleotide metabolism</keyword>
<evidence type="ECO:0000256" key="8">
    <source>
        <dbReference type="ARBA" id="ARBA00054940"/>
    </source>
</evidence>
<comment type="catalytic activity">
    <reaction evidence="11">
        <text>N(6)-hydroxy-dATP + H2O = N(6)-hydroxy-dAMP + diphosphate + H(+)</text>
        <dbReference type="Rhea" id="RHEA:83971"/>
        <dbReference type="ChEBI" id="CHEBI:15377"/>
        <dbReference type="ChEBI" id="CHEBI:15378"/>
        <dbReference type="ChEBI" id="CHEBI:33019"/>
        <dbReference type="ChEBI" id="CHEBI:233529"/>
        <dbReference type="ChEBI" id="CHEBI:233530"/>
    </reaction>
    <physiologicalReaction direction="left-to-right" evidence="11">
        <dbReference type="Rhea" id="RHEA:83972"/>
    </physiologicalReaction>
</comment>
<keyword evidence="5 12" id="KW-0378">Hydrolase</keyword>
<dbReference type="GO" id="GO:0035870">
    <property type="term" value="F:dITP diphosphatase activity"/>
    <property type="evidence" value="ECO:0007669"/>
    <property type="project" value="UniProtKB-UniRule"/>
</dbReference>
<organism evidence="14 15">
    <name type="scientific">Malassezia restricta (strain ATCC 96810 / NBRC 103918 / CBS 7877)</name>
    <name type="common">Seborrheic dermatitis infection agent</name>
    <dbReference type="NCBI Taxonomy" id="425264"/>
    <lineage>
        <taxon>Eukaryota</taxon>
        <taxon>Fungi</taxon>
        <taxon>Dikarya</taxon>
        <taxon>Basidiomycota</taxon>
        <taxon>Ustilaginomycotina</taxon>
        <taxon>Malasseziomycetes</taxon>
        <taxon>Malasseziales</taxon>
        <taxon>Malasseziaceae</taxon>
        <taxon>Malassezia</taxon>
    </lineage>
</organism>
<dbReference type="GO" id="GO:0046872">
    <property type="term" value="F:metal ion binding"/>
    <property type="evidence" value="ECO:0007669"/>
    <property type="project" value="UniProtKB-KW"/>
</dbReference>
<dbReference type="PANTHER" id="PTHR11067">
    <property type="entry name" value="INOSINE TRIPHOSPHATE PYROPHOSPHATASE/HAM1 PROTEIN"/>
    <property type="match status" value="1"/>
</dbReference>
<dbReference type="GO" id="GO:0036220">
    <property type="term" value="F:ITP diphosphatase activity"/>
    <property type="evidence" value="ECO:0007669"/>
    <property type="project" value="UniProtKB-UniRule"/>
</dbReference>
<name>A0A3G2S1K1_MALR7</name>
<comment type="subunit">
    <text evidence="12">Homodimer.</text>
</comment>
<dbReference type="HAMAP" id="MF_03148">
    <property type="entry name" value="HAM1_NTPase"/>
    <property type="match status" value="1"/>
</dbReference>
<feature type="binding site" evidence="12">
    <location>
        <begin position="69"/>
        <end position="70"/>
    </location>
    <ligand>
        <name>ITP</name>
        <dbReference type="ChEBI" id="CHEBI:61402"/>
    </ligand>
</feature>
<dbReference type="Proteomes" id="UP000269793">
    <property type="component" value="Chromosome II"/>
</dbReference>
<comment type="catalytic activity">
    <reaction evidence="12">
        <text>XTP + H2O = XMP + diphosphate + H(+)</text>
        <dbReference type="Rhea" id="RHEA:28610"/>
        <dbReference type="ChEBI" id="CHEBI:15377"/>
        <dbReference type="ChEBI" id="CHEBI:15378"/>
        <dbReference type="ChEBI" id="CHEBI:33019"/>
        <dbReference type="ChEBI" id="CHEBI:57464"/>
        <dbReference type="ChEBI" id="CHEBI:61314"/>
        <dbReference type="EC" id="3.6.1.66"/>
    </reaction>
</comment>
<dbReference type="Pfam" id="PF01725">
    <property type="entry name" value="Ham1p_like"/>
    <property type="match status" value="1"/>
</dbReference>
<feature type="binding site" evidence="12">
    <location>
        <begin position="145"/>
        <end position="148"/>
    </location>
    <ligand>
        <name>ITP</name>
        <dbReference type="ChEBI" id="CHEBI:61402"/>
    </ligand>
</feature>
<comment type="function">
    <text evidence="12">Pyrophosphatase that hydrolyzes non-canonical purine nucleotides such as inosine triphosphate (ITP), deoxyinosine triphosphate (dITP) or xanthosine 5'-triphosphate (XTP) to their respective monophosphate derivatives. The enzyme does not distinguish between the deoxy- and ribose forms. Probably excludes non-canonical purines from RNA and DNA precursor pools, thus preventing their incorporation into RNA and DNA and avoiding chromosomal lesions.</text>
</comment>
<feature type="binding site" evidence="12">
    <location>
        <begin position="173"/>
        <end position="174"/>
    </location>
    <ligand>
        <name>ITP</name>
        <dbReference type="ChEBI" id="CHEBI:61402"/>
    </ligand>
</feature>
<evidence type="ECO:0000313" key="15">
    <source>
        <dbReference type="Proteomes" id="UP000269793"/>
    </source>
</evidence>
<dbReference type="OrthoDB" id="6288734at2759"/>
<evidence type="ECO:0000256" key="6">
    <source>
        <dbReference type="ARBA" id="ARBA00022842"/>
    </source>
</evidence>
<keyword evidence="12" id="KW-0464">Manganese</keyword>
<dbReference type="GO" id="GO:0036222">
    <property type="term" value="F:XTP diphosphatase activity"/>
    <property type="evidence" value="ECO:0007669"/>
    <property type="project" value="UniProtKB-UniRule"/>
</dbReference>
<dbReference type="NCBIfam" id="TIGR00042">
    <property type="entry name" value="RdgB/HAM1 family non-canonical purine NTP pyrophosphatase"/>
    <property type="match status" value="1"/>
</dbReference>
<protein>
    <recommendedName>
        <fullName evidence="12">Inosine triphosphate pyrophosphatase</fullName>
        <shortName evidence="12">ITPase</shortName>
        <shortName evidence="12">Inosine triphosphatase</shortName>
        <ecNumber evidence="12">3.6.1.66</ecNumber>
    </recommendedName>
    <alternativeName>
        <fullName evidence="12">Non-canonical purine NTP pyrophosphatase</fullName>
    </alternativeName>
    <alternativeName>
        <fullName evidence="12">Non-standard purine NTP pyrophosphatase</fullName>
    </alternativeName>
    <alternativeName>
        <fullName evidence="12">Nucleoside-triphosphate diphosphatase</fullName>
    </alternativeName>
    <alternativeName>
        <fullName evidence="12">Nucleoside-triphosphate pyrophosphatase</fullName>
        <shortName evidence="12">NTPase</shortName>
    </alternativeName>
    <alternativeName>
        <fullName evidence="12">XTP/dITP diphosphatase</fullName>
    </alternativeName>
</protein>
<dbReference type="EC" id="3.6.1.66" evidence="12"/>
<dbReference type="GO" id="GO:0009117">
    <property type="term" value="P:nucleotide metabolic process"/>
    <property type="evidence" value="ECO:0007669"/>
    <property type="project" value="UniProtKB-KW"/>
</dbReference>
<keyword evidence="15" id="KW-1185">Reference proteome</keyword>
<feature type="binding site" evidence="12">
    <location>
        <position position="53"/>
    </location>
    <ligand>
        <name>ITP</name>
        <dbReference type="ChEBI" id="CHEBI:61402"/>
    </ligand>
</feature>
<dbReference type="Gene3D" id="3.90.950.10">
    <property type="match status" value="1"/>
</dbReference>
<keyword evidence="2 12" id="KW-0963">Cytoplasm</keyword>